<organism evidence="2 3">
    <name type="scientific">Prauserella endophytica</name>
    <dbReference type="NCBI Taxonomy" id="1592324"/>
    <lineage>
        <taxon>Bacteria</taxon>
        <taxon>Bacillati</taxon>
        <taxon>Actinomycetota</taxon>
        <taxon>Actinomycetes</taxon>
        <taxon>Pseudonocardiales</taxon>
        <taxon>Pseudonocardiaceae</taxon>
        <taxon>Prauserella</taxon>
        <taxon>Prauserella coralliicola group</taxon>
    </lineage>
</organism>
<dbReference type="SUPFAM" id="SSF53474">
    <property type="entry name" value="alpha/beta-Hydrolases"/>
    <property type="match status" value="1"/>
</dbReference>
<protein>
    <submittedName>
        <fullName evidence="2">Alpha/beta hydrolase</fullName>
    </submittedName>
</protein>
<dbReference type="RefSeq" id="WP_112267532.1">
    <property type="nucleotide sequence ID" value="NZ_SWMS01000007.1"/>
</dbReference>
<keyword evidence="3" id="KW-1185">Reference proteome</keyword>
<dbReference type="Proteomes" id="UP000309992">
    <property type="component" value="Unassembled WGS sequence"/>
</dbReference>
<evidence type="ECO:0000313" key="2">
    <source>
        <dbReference type="EMBL" id="TKG70851.1"/>
    </source>
</evidence>
<sequence>MTSPVEEVTPVESRVAEVGGVPMSALVREVRDPRAVLVALHGGAATSPYFHHPGLPRLSLLEAGAALGFTVLALDRPGYGRSAPFAEGMRSPERRVDLAYAAIDLLLGDRPRGAGVFVLAHSAGCELAVRMAADERGHSLLGIELAGTGCRFHPTAQRILGGARPGRPTGLQRLLWEPAELYPAEVIGGAHFAASAPAYESDVVARWAPRDFALTATDVRVPVQYTLGDHDLVWRTDPEAMADIAGLFTAAPRVVVNLQANSGHNLSTGLTAAAYHLRALSFLEECVVARQESRRGTGGG</sequence>
<dbReference type="InterPro" id="IPR029058">
    <property type="entry name" value="AB_hydrolase_fold"/>
</dbReference>
<gene>
    <name evidence="2" type="ORF">FCN18_15110</name>
</gene>
<feature type="domain" description="AB hydrolase-1" evidence="1">
    <location>
        <begin position="37"/>
        <end position="264"/>
    </location>
</feature>
<dbReference type="GO" id="GO:0016787">
    <property type="term" value="F:hydrolase activity"/>
    <property type="evidence" value="ECO:0007669"/>
    <property type="project" value="UniProtKB-KW"/>
</dbReference>
<dbReference type="Gene3D" id="3.40.50.1820">
    <property type="entry name" value="alpha/beta hydrolase"/>
    <property type="match status" value="1"/>
</dbReference>
<proteinExistence type="predicted"/>
<reference evidence="2 3" key="1">
    <citation type="journal article" date="2015" name="Antonie Van Leeuwenhoek">
        <title>Prauserella endophytica sp. nov., an endophytic actinobacterium isolated from Tamarix taklamakanensis.</title>
        <authorList>
            <person name="Liu J.M."/>
            <person name="Habden X."/>
            <person name="Guo L."/>
            <person name="Tuo L."/>
            <person name="Jiang Z.K."/>
            <person name="Liu S.W."/>
            <person name="Liu X.F."/>
            <person name="Chen L."/>
            <person name="Li R.F."/>
            <person name="Zhang Y.Q."/>
            <person name="Sun C.H."/>
        </authorList>
    </citation>
    <scope>NUCLEOTIDE SEQUENCE [LARGE SCALE GENOMIC DNA]</scope>
    <source>
        <strain evidence="2 3">CGMCC 4.7182</strain>
    </source>
</reference>
<dbReference type="EMBL" id="SWMS01000007">
    <property type="protein sequence ID" value="TKG70851.1"/>
    <property type="molecule type" value="Genomic_DNA"/>
</dbReference>
<comment type="caution">
    <text evidence="2">The sequence shown here is derived from an EMBL/GenBank/DDBJ whole genome shotgun (WGS) entry which is preliminary data.</text>
</comment>
<evidence type="ECO:0000313" key="3">
    <source>
        <dbReference type="Proteomes" id="UP000309992"/>
    </source>
</evidence>
<name>A0ABY2S4Q7_9PSEU</name>
<accession>A0ABY2S4Q7</accession>
<dbReference type="Pfam" id="PF12697">
    <property type="entry name" value="Abhydrolase_6"/>
    <property type="match status" value="1"/>
</dbReference>
<dbReference type="InterPro" id="IPR000073">
    <property type="entry name" value="AB_hydrolase_1"/>
</dbReference>
<evidence type="ECO:0000259" key="1">
    <source>
        <dbReference type="Pfam" id="PF12697"/>
    </source>
</evidence>
<keyword evidence="2" id="KW-0378">Hydrolase</keyword>